<comment type="caution">
    <text evidence="1">The sequence shown here is derived from an EMBL/GenBank/DDBJ whole genome shotgun (WGS) entry which is preliminary data.</text>
</comment>
<gene>
    <name evidence="1" type="ORF">GAK31_03340</name>
</gene>
<organism evidence="1 2">
    <name type="scientific">Stenotrophomonas maltophilia</name>
    <name type="common">Pseudomonas maltophilia</name>
    <name type="synonym">Xanthomonas maltophilia</name>
    <dbReference type="NCBI Taxonomy" id="40324"/>
    <lineage>
        <taxon>Bacteria</taxon>
        <taxon>Pseudomonadati</taxon>
        <taxon>Pseudomonadota</taxon>
        <taxon>Gammaproteobacteria</taxon>
        <taxon>Lysobacterales</taxon>
        <taxon>Lysobacteraceae</taxon>
        <taxon>Stenotrophomonas</taxon>
        <taxon>Stenotrophomonas maltophilia group</taxon>
    </lineage>
</organism>
<protein>
    <submittedName>
        <fullName evidence="1">Uncharacterized protein</fullName>
    </submittedName>
</protein>
<evidence type="ECO:0000313" key="2">
    <source>
        <dbReference type="Proteomes" id="UP000487117"/>
    </source>
</evidence>
<accession>A0A7V8JK95</accession>
<sequence length="162" mass="17748">MSLRRRSRAQTKPVANAAPGGWRDRLLRLVHMAAEQALPLTIAGVSFVIALDAWLSARPMQWEHQRALASLAISSEVDSHSRRGADSLHTLTISNVGELSFAVLDIHLELTAQGGLRVPWARNSLLEDPAVLPIGLRPFHLEDGGDGRSARFGFRTETAGWQ</sequence>
<dbReference type="Proteomes" id="UP000487117">
    <property type="component" value="Unassembled WGS sequence"/>
</dbReference>
<name>A0A7V8JK95_STEMA</name>
<reference evidence="2" key="1">
    <citation type="journal article" date="2020" name="MBio">
        <title>Horizontal gene transfer to a defensive symbiont with a reduced genome amongst a multipartite beetle microbiome.</title>
        <authorList>
            <person name="Waterworth S.C."/>
            <person name="Florez L.V."/>
            <person name="Rees E.R."/>
            <person name="Hertweck C."/>
            <person name="Kaltenpoth M."/>
            <person name="Kwan J.C."/>
        </authorList>
    </citation>
    <scope>NUCLEOTIDE SEQUENCE [LARGE SCALE GENOMIC DNA]</scope>
</reference>
<proteinExistence type="predicted"/>
<evidence type="ECO:0000313" key="1">
    <source>
        <dbReference type="EMBL" id="KAF1013191.1"/>
    </source>
</evidence>
<dbReference type="EMBL" id="WNDS01000005">
    <property type="protein sequence ID" value="KAF1013191.1"/>
    <property type="molecule type" value="Genomic_DNA"/>
</dbReference>
<dbReference type="AlphaFoldDB" id="A0A7V8JK95"/>